<evidence type="ECO:0000256" key="4">
    <source>
        <dbReference type="ARBA" id="ARBA00023136"/>
    </source>
</evidence>
<feature type="chain" id="PRO_5012746253" evidence="8">
    <location>
        <begin position="19"/>
        <end position="437"/>
    </location>
</feature>
<protein>
    <submittedName>
        <fullName evidence="10">Variant surface glycoprotein 1125.1258</fullName>
    </submittedName>
</protein>
<evidence type="ECO:0000259" key="9">
    <source>
        <dbReference type="Pfam" id="PF00913"/>
    </source>
</evidence>
<comment type="subcellular location">
    <subcellularLocation>
        <location evidence="1">Cell membrane</location>
        <topology evidence="1">Lipid-anchor</topology>
        <topology evidence="1">GPI-anchor</topology>
    </subcellularLocation>
</comment>
<accession>A0A1J0R6V3</accession>
<evidence type="ECO:0000256" key="7">
    <source>
        <dbReference type="SAM" id="MobiDB-lite"/>
    </source>
</evidence>
<dbReference type="Pfam" id="PF00913">
    <property type="entry name" value="Trypan_glycop"/>
    <property type="match status" value="1"/>
</dbReference>
<dbReference type="SUPFAM" id="SSF58087">
    <property type="entry name" value="Variant surface glycoprotein (N-terminal domain)"/>
    <property type="match status" value="1"/>
</dbReference>
<reference evidence="10" key="1">
    <citation type="submission" date="2016-08" db="EMBL/GenBank/DDBJ databases">
        <title>VSG repertoire of Trypanosoma brucei EATRO 1125.</title>
        <authorList>
            <person name="Cross G.A."/>
        </authorList>
    </citation>
    <scope>NUCLEOTIDE SEQUENCE</scope>
    <source>
        <strain evidence="10">EATRO 1125</strain>
    </source>
</reference>
<sequence length="437" mass="46905">MKFLFLALACVHYTARQAQQAAGDGLDKGAWSKFCTISEELNKVQGNAAERLQAFNTIRVKNKQTQLRLQIYATEAQDDTARTKAATLALWLSRKADAATTADLTTASKKAINGVAAALYAKGRVDELLELMAQTKSSSHGCLVNGDANNGNPVAKTHGKIGDTECSLTRKASAPTYSELTILTPQGFAEEPLPITAGSTKQTSTKACNLFTLNGIGFGKTAQQDAPTVYYGGVIFSGARGDSRLTGAKLTTLATKHDANARTWKDAATGANEIKNVNSAEYDNTSLTAEADNDLKAAVAYIALNKETKAEGETTPQLDQLFSKPLNTAISKFIEEVEAHEITSGALEMKAATPLGKINDVQKLTALLLRATIASTKEKIDLATELKNRATSQQKNSTEEKEKECNTKGRDKQEEGENLESQGCFLTKMAKMVKSAH</sequence>
<dbReference type="GO" id="GO:0005886">
    <property type="term" value="C:plasma membrane"/>
    <property type="evidence" value="ECO:0007669"/>
    <property type="project" value="UniProtKB-SubCell"/>
</dbReference>
<feature type="region of interest" description="Disordered" evidence="7">
    <location>
        <begin position="388"/>
        <end position="421"/>
    </location>
</feature>
<keyword evidence="4" id="KW-0472">Membrane</keyword>
<feature type="compositionally biased region" description="Basic and acidic residues" evidence="7">
    <location>
        <begin position="397"/>
        <end position="415"/>
    </location>
</feature>
<feature type="signal peptide" evidence="8">
    <location>
        <begin position="1"/>
        <end position="18"/>
    </location>
</feature>
<dbReference type="Gene3D" id="1.10.470.10">
    <property type="entry name" value="Variant Surface Glycoprotein, subunit A, domain 2"/>
    <property type="match status" value="1"/>
</dbReference>
<keyword evidence="6" id="KW-0449">Lipoprotein</keyword>
<keyword evidence="3" id="KW-0336">GPI-anchor</keyword>
<feature type="domain" description="Trypanosome variant surface glycoprotein A-type N-terminal" evidence="9">
    <location>
        <begin position="8"/>
        <end position="369"/>
    </location>
</feature>
<dbReference type="EMBL" id="KX699536">
    <property type="protein sequence ID" value="APD73492.1"/>
    <property type="molecule type" value="Genomic_DNA"/>
</dbReference>
<evidence type="ECO:0000256" key="5">
    <source>
        <dbReference type="ARBA" id="ARBA00023180"/>
    </source>
</evidence>
<keyword evidence="8" id="KW-0732">Signal</keyword>
<name>A0A1J0R6V3_9TRYP</name>
<keyword evidence="5" id="KW-0325">Glycoprotein</keyword>
<organism evidence="10">
    <name type="scientific">Trypanosoma brucei</name>
    <dbReference type="NCBI Taxonomy" id="5691"/>
    <lineage>
        <taxon>Eukaryota</taxon>
        <taxon>Discoba</taxon>
        <taxon>Euglenozoa</taxon>
        <taxon>Kinetoplastea</taxon>
        <taxon>Metakinetoplastina</taxon>
        <taxon>Trypanosomatida</taxon>
        <taxon>Trypanosomatidae</taxon>
        <taxon>Trypanosoma</taxon>
    </lineage>
</organism>
<evidence type="ECO:0000256" key="1">
    <source>
        <dbReference type="ARBA" id="ARBA00004609"/>
    </source>
</evidence>
<dbReference type="AlphaFoldDB" id="A0A1J0R6V3"/>
<evidence type="ECO:0000313" key="10">
    <source>
        <dbReference type="EMBL" id="APD73492.1"/>
    </source>
</evidence>
<evidence type="ECO:0000256" key="6">
    <source>
        <dbReference type="ARBA" id="ARBA00023288"/>
    </source>
</evidence>
<dbReference type="Gene3D" id="3.90.150.10">
    <property type="entry name" value="Variant Surface Glycoprotein, subunit A domain 1"/>
    <property type="match status" value="1"/>
</dbReference>
<evidence type="ECO:0000256" key="3">
    <source>
        <dbReference type="ARBA" id="ARBA00022622"/>
    </source>
</evidence>
<dbReference type="GO" id="GO:0098552">
    <property type="term" value="C:side of membrane"/>
    <property type="evidence" value="ECO:0007669"/>
    <property type="project" value="UniProtKB-KW"/>
</dbReference>
<keyword evidence="2" id="KW-1003">Cell membrane</keyword>
<dbReference type="InterPro" id="IPR001812">
    <property type="entry name" value="Trypano_VSG_A_N_dom"/>
</dbReference>
<proteinExistence type="predicted"/>
<evidence type="ECO:0000256" key="2">
    <source>
        <dbReference type="ARBA" id="ARBA00022475"/>
    </source>
</evidence>
<dbReference type="GO" id="GO:0042783">
    <property type="term" value="P:symbiont-mediated evasion of host immune response"/>
    <property type="evidence" value="ECO:0007669"/>
    <property type="project" value="InterPro"/>
</dbReference>
<evidence type="ECO:0000256" key="8">
    <source>
        <dbReference type="SAM" id="SignalP"/>
    </source>
</evidence>